<proteinExistence type="inferred from homology"/>
<gene>
    <name evidence="4" type="primary">fliW</name>
    <name evidence="5" type="ORF">WQ57_06640</name>
</gene>
<comment type="similarity">
    <text evidence="4">Belongs to the FliW family.</text>
</comment>
<reference evidence="5 6" key="1">
    <citation type="submission" date="2015-04" db="EMBL/GenBank/DDBJ databases">
        <title>Taxonomic description and genome sequence of Bacillus campisalis sp. nov., a novel member of the genus Bacillus isolated from solar saltern.</title>
        <authorList>
            <person name="Mathan Kumar R."/>
            <person name="Kaur G."/>
            <person name="Kumar A."/>
            <person name="Singh N.K."/>
            <person name="Kaur N."/>
            <person name="Kumar N."/>
            <person name="Mayilraj S."/>
        </authorList>
    </citation>
    <scope>NUCLEOTIDE SEQUENCE [LARGE SCALE GENOMIC DNA]</scope>
    <source>
        <strain evidence="5 6">SA2-6</strain>
    </source>
</reference>
<evidence type="ECO:0000256" key="2">
    <source>
        <dbReference type="ARBA" id="ARBA00022795"/>
    </source>
</evidence>
<dbReference type="Gene3D" id="2.30.290.10">
    <property type="entry name" value="BH3618-like"/>
    <property type="match status" value="1"/>
</dbReference>
<evidence type="ECO:0000256" key="1">
    <source>
        <dbReference type="ARBA" id="ARBA00022490"/>
    </source>
</evidence>
<evidence type="ECO:0000256" key="3">
    <source>
        <dbReference type="ARBA" id="ARBA00022845"/>
    </source>
</evidence>
<dbReference type="GO" id="GO:0006417">
    <property type="term" value="P:regulation of translation"/>
    <property type="evidence" value="ECO:0007669"/>
    <property type="project" value="UniProtKB-KW"/>
</dbReference>
<dbReference type="RefSeq" id="WP_046522948.1">
    <property type="nucleotide sequence ID" value="NZ_LAYY01000005.1"/>
</dbReference>
<keyword evidence="4" id="KW-0143">Chaperone</keyword>
<dbReference type="SUPFAM" id="SSF141457">
    <property type="entry name" value="BH3618-like"/>
    <property type="match status" value="1"/>
</dbReference>
<dbReference type="PANTHER" id="PTHR39190:SF1">
    <property type="entry name" value="FLAGELLAR ASSEMBLY FACTOR FLIW"/>
    <property type="match status" value="1"/>
</dbReference>
<dbReference type="InterPro" id="IPR024046">
    <property type="entry name" value="Flagellar_assmbl_FliW_dom_sf"/>
</dbReference>
<evidence type="ECO:0000256" key="4">
    <source>
        <dbReference type="HAMAP-Rule" id="MF_01185"/>
    </source>
</evidence>
<keyword evidence="5" id="KW-0282">Flagellum</keyword>
<accession>A0A0M2SWS3</accession>
<dbReference type="Pfam" id="PF02623">
    <property type="entry name" value="FliW"/>
    <property type="match status" value="1"/>
</dbReference>
<dbReference type="InterPro" id="IPR003775">
    <property type="entry name" value="Flagellar_assembly_factor_FliW"/>
</dbReference>
<dbReference type="OrthoDB" id="9801235at2"/>
<dbReference type="PATRIC" id="fig|1408103.3.peg.1493"/>
<dbReference type="PANTHER" id="PTHR39190">
    <property type="entry name" value="FLAGELLAR ASSEMBLY FACTOR FLIW"/>
    <property type="match status" value="1"/>
</dbReference>
<keyword evidence="2 4" id="KW-1005">Bacterial flagellum biogenesis</keyword>
<keyword evidence="5" id="KW-0966">Cell projection</keyword>
<comment type="function">
    <text evidence="4">Acts as an anti-CsrA protein, binds CsrA and prevents it from repressing translation of its target genes, one of which is flagellin. Binds to flagellin and participates in the assembly of the flagellum.</text>
</comment>
<organism evidence="5 6">
    <name type="scientific">Mesobacillus campisalis</name>
    <dbReference type="NCBI Taxonomy" id="1408103"/>
    <lineage>
        <taxon>Bacteria</taxon>
        <taxon>Bacillati</taxon>
        <taxon>Bacillota</taxon>
        <taxon>Bacilli</taxon>
        <taxon>Bacillales</taxon>
        <taxon>Bacillaceae</taxon>
        <taxon>Mesobacillus</taxon>
    </lineage>
</organism>
<evidence type="ECO:0000313" key="5">
    <source>
        <dbReference type="EMBL" id="KKK39014.1"/>
    </source>
</evidence>
<keyword evidence="1 4" id="KW-0963">Cytoplasm</keyword>
<keyword evidence="5" id="KW-0969">Cilium</keyword>
<comment type="subcellular location">
    <subcellularLocation>
        <location evidence="4">Cytoplasm</location>
    </subcellularLocation>
</comment>
<comment type="caution">
    <text evidence="5">The sequence shown here is derived from an EMBL/GenBank/DDBJ whole genome shotgun (WGS) entry which is preliminary data.</text>
</comment>
<dbReference type="EMBL" id="LAYY01000005">
    <property type="protein sequence ID" value="KKK39014.1"/>
    <property type="molecule type" value="Genomic_DNA"/>
</dbReference>
<comment type="subunit">
    <text evidence="4">Interacts with translational regulator CsrA and flagellin(s).</text>
</comment>
<name>A0A0M2SWS3_9BACI</name>
<dbReference type="AlphaFoldDB" id="A0A0M2SWS3"/>
<evidence type="ECO:0000313" key="6">
    <source>
        <dbReference type="Proteomes" id="UP000034166"/>
    </source>
</evidence>
<dbReference type="GO" id="GO:0044780">
    <property type="term" value="P:bacterial-type flagellum assembly"/>
    <property type="evidence" value="ECO:0007669"/>
    <property type="project" value="UniProtKB-UniRule"/>
</dbReference>
<keyword evidence="3 4" id="KW-0810">Translation regulation</keyword>
<sequence>MKIQTVRFGEMEVDESRLITFSKGIPGFDEDKRYVLLPADEQGETPFFFLQSVERAELSLLLLDAFSFFEGYDVELGDSVIGKLVIEKSEDVLVLTTVTAKGGLKEATTNLKAPIVINHSKRLGMQVVLENKFYKVKQPLFLHQQKAAIGQV</sequence>
<protein>
    <recommendedName>
        <fullName evidence="4">Flagellar assembly factor FliW</fullName>
    </recommendedName>
</protein>
<dbReference type="GO" id="GO:0005737">
    <property type="term" value="C:cytoplasm"/>
    <property type="evidence" value="ECO:0007669"/>
    <property type="project" value="UniProtKB-SubCell"/>
</dbReference>
<dbReference type="HAMAP" id="MF_01185">
    <property type="entry name" value="FliW"/>
    <property type="match status" value="1"/>
</dbReference>
<keyword evidence="6" id="KW-1185">Reference proteome</keyword>
<dbReference type="NCBIfam" id="NF009793">
    <property type="entry name" value="PRK13285.1-1"/>
    <property type="match status" value="1"/>
</dbReference>
<dbReference type="Proteomes" id="UP000034166">
    <property type="component" value="Unassembled WGS sequence"/>
</dbReference>